<proteinExistence type="predicted"/>
<dbReference type="EMBL" id="JAAXOX010000001">
    <property type="protein sequence ID" value="NKY21323.1"/>
    <property type="molecule type" value="Genomic_DNA"/>
</dbReference>
<evidence type="ECO:0000313" key="3">
    <source>
        <dbReference type="Proteomes" id="UP000581206"/>
    </source>
</evidence>
<name>A0A7X6QXQ4_9CELL</name>
<sequence length="237" mass="24894">MSHRDRPRFRTVRVGLSLPLSAEQAWELVADARNHGRWVPLTRVDLARRAAAAPSAADPATGPATAGPSGRPTRIPGHPAPDSHHPAPDPRHPAPGLPHPAPAADAPGPAPGWSWCPPQVPPRAGDIVVAVSGLGARRGAPGLVDRMRIERYDPPHGSTPGTAEFVKLGPVLGGAARITVAGDGPGRSRVTWSERVHLLGAPPVLTGWAGALGLRAMLGLVSRRIERDAMNRRPIRT</sequence>
<reference evidence="2 3" key="1">
    <citation type="submission" date="2020-04" db="EMBL/GenBank/DDBJ databases">
        <title>MicrobeNet Type strains.</title>
        <authorList>
            <person name="Nicholson A.C."/>
        </authorList>
    </citation>
    <scope>NUCLEOTIDE SEQUENCE [LARGE SCALE GENOMIC DNA]</scope>
    <source>
        <strain evidence="2 3">ATCC BAA-788</strain>
    </source>
</reference>
<keyword evidence="3" id="KW-1185">Reference proteome</keyword>
<dbReference type="AlphaFoldDB" id="A0A7X6QXQ4"/>
<feature type="compositionally biased region" description="Basic and acidic residues" evidence="1">
    <location>
        <begin position="81"/>
        <end position="92"/>
    </location>
</feature>
<organism evidence="2 3">
    <name type="scientific">Cellulomonas denverensis</name>
    <dbReference type="NCBI Taxonomy" id="264297"/>
    <lineage>
        <taxon>Bacteria</taxon>
        <taxon>Bacillati</taxon>
        <taxon>Actinomycetota</taxon>
        <taxon>Actinomycetes</taxon>
        <taxon>Micrococcales</taxon>
        <taxon>Cellulomonadaceae</taxon>
        <taxon>Cellulomonas</taxon>
    </lineage>
</organism>
<dbReference type="RefSeq" id="WP_168628430.1">
    <property type="nucleotide sequence ID" value="NZ_BONL01000003.1"/>
</dbReference>
<feature type="region of interest" description="Disordered" evidence="1">
    <location>
        <begin position="50"/>
        <end position="118"/>
    </location>
</feature>
<accession>A0A7X6QXQ4</accession>
<dbReference type="SUPFAM" id="SSF55961">
    <property type="entry name" value="Bet v1-like"/>
    <property type="match status" value="1"/>
</dbReference>
<evidence type="ECO:0008006" key="4">
    <source>
        <dbReference type="Google" id="ProtNLM"/>
    </source>
</evidence>
<dbReference type="Proteomes" id="UP000581206">
    <property type="component" value="Unassembled WGS sequence"/>
</dbReference>
<evidence type="ECO:0000256" key="1">
    <source>
        <dbReference type="SAM" id="MobiDB-lite"/>
    </source>
</evidence>
<comment type="caution">
    <text evidence="2">The sequence shown here is derived from an EMBL/GenBank/DDBJ whole genome shotgun (WGS) entry which is preliminary data.</text>
</comment>
<evidence type="ECO:0000313" key="2">
    <source>
        <dbReference type="EMBL" id="NKY21323.1"/>
    </source>
</evidence>
<protein>
    <recommendedName>
        <fullName evidence="4">Polyketide cyclase</fullName>
    </recommendedName>
</protein>
<gene>
    <name evidence="2" type="ORF">HGA03_01440</name>
</gene>
<feature type="compositionally biased region" description="Low complexity" evidence="1">
    <location>
        <begin position="50"/>
        <end position="77"/>
    </location>
</feature>